<dbReference type="HOGENOM" id="CLU_1872686_0_0_11"/>
<feature type="compositionally biased region" description="Basic and acidic residues" evidence="1">
    <location>
        <begin position="1"/>
        <end position="12"/>
    </location>
</feature>
<gene>
    <name evidence="2" type="ORF">KCH_00180</name>
</gene>
<protein>
    <submittedName>
        <fullName evidence="2">Uncharacterized protein</fullName>
    </submittedName>
</protein>
<comment type="caution">
    <text evidence="2">The sequence shown here is derived from an EMBL/GenBank/DDBJ whole genome shotgun (WGS) entry which is preliminary data.</text>
</comment>
<evidence type="ECO:0000256" key="1">
    <source>
        <dbReference type="SAM" id="MobiDB-lite"/>
    </source>
</evidence>
<dbReference type="EMBL" id="JNBY01000002">
    <property type="protein sequence ID" value="KDN88227.1"/>
    <property type="molecule type" value="Genomic_DNA"/>
</dbReference>
<dbReference type="Proteomes" id="UP000027178">
    <property type="component" value="Unassembled WGS sequence"/>
</dbReference>
<feature type="region of interest" description="Disordered" evidence="1">
    <location>
        <begin position="107"/>
        <end position="136"/>
    </location>
</feature>
<dbReference type="AlphaFoldDB" id="A0A066Z430"/>
<reference evidence="2 3" key="1">
    <citation type="submission" date="2014-05" db="EMBL/GenBank/DDBJ databases">
        <title>Draft Genome Sequence of Kitasatospora cheerisanensis KCTC 2395.</title>
        <authorList>
            <person name="Nam D.H."/>
        </authorList>
    </citation>
    <scope>NUCLEOTIDE SEQUENCE [LARGE SCALE GENOMIC DNA]</scope>
    <source>
        <strain evidence="2 3">KCTC 2395</strain>
    </source>
</reference>
<accession>A0A066Z430</accession>
<evidence type="ECO:0000313" key="3">
    <source>
        <dbReference type="Proteomes" id="UP000027178"/>
    </source>
</evidence>
<evidence type="ECO:0000313" key="2">
    <source>
        <dbReference type="EMBL" id="KDN88227.1"/>
    </source>
</evidence>
<sequence length="136" mass="14604">MVENARHDDLKSTGRAALLGQGRGLRDGSRQRRTSLRGLRNARPLVPVPLPSARVLHVRAVHRTGLVFRLQDLLQQPGARPTQADAGGRPYLSSLGAARAASAFGIAADHVSGPRRPREQRLGAAAGRDQEEPLAE</sequence>
<organism evidence="2 3">
    <name type="scientific">Kitasatospora cheerisanensis KCTC 2395</name>
    <dbReference type="NCBI Taxonomy" id="1348663"/>
    <lineage>
        <taxon>Bacteria</taxon>
        <taxon>Bacillati</taxon>
        <taxon>Actinomycetota</taxon>
        <taxon>Actinomycetes</taxon>
        <taxon>Kitasatosporales</taxon>
        <taxon>Streptomycetaceae</taxon>
        <taxon>Kitasatospora</taxon>
    </lineage>
</organism>
<name>A0A066Z430_9ACTN</name>
<keyword evidence="3" id="KW-1185">Reference proteome</keyword>
<proteinExistence type="predicted"/>
<feature type="region of interest" description="Disordered" evidence="1">
    <location>
        <begin position="1"/>
        <end position="40"/>
    </location>
</feature>